<reference evidence="7" key="1">
    <citation type="journal article" date="2019" name="Int. J. Syst. Evol. Microbiol.">
        <title>The Global Catalogue of Microorganisms (GCM) 10K type strain sequencing project: providing services to taxonomists for standard genome sequencing and annotation.</title>
        <authorList>
            <consortium name="The Broad Institute Genomics Platform"/>
            <consortium name="The Broad Institute Genome Sequencing Center for Infectious Disease"/>
            <person name="Wu L."/>
            <person name="Ma J."/>
        </authorList>
    </citation>
    <scope>NUCLEOTIDE SEQUENCE [LARGE SCALE GENOMIC DNA]</scope>
    <source>
        <strain evidence="7">CCUG 59778</strain>
    </source>
</reference>
<sequence>MELELRHLRTVAVIAETGSLTKAAVVLGLSQPALSVRLKRLEEEVGAPLFTRGSTGVVPTLFGEFVLLRARAILAAVGELRRGAARFAQQASKVVRIGGSAGSVLLGLAERLDADLPSVDVRLAMEYSPLLLRDLVAAGQLDLVTTVDYPGFEIPEHDVLRCAVIEEEPVFVAVPATDPLAARSAIALGDLAAHSWVLSPPDGAGWPDAFHIACAQHGFSPDVRYTTPNSDSIRALVSAGRAVAPVQPVYFADGDVAVRPLEGNPVSQRHIMLCPRDGALARRLTVLVEFARDAYWSFVREHTAHFDLLRAGR</sequence>
<evidence type="ECO:0000256" key="2">
    <source>
        <dbReference type="ARBA" id="ARBA00023015"/>
    </source>
</evidence>
<dbReference type="InterPro" id="IPR000847">
    <property type="entry name" value="LysR_HTH_N"/>
</dbReference>
<dbReference type="Pfam" id="PF03466">
    <property type="entry name" value="LysR_substrate"/>
    <property type="match status" value="1"/>
</dbReference>
<organism evidence="6 7">
    <name type="scientific">Actinokineospora guangxiensis</name>
    <dbReference type="NCBI Taxonomy" id="1490288"/>
    <lineage>
        <taxon>Bacteria</taxon>
        <taxon>Bacillati</taxon>
        <taxon>Actinomycetota</taxon>
        <taxon>Actinomycetes</taxon>
        <taxon>Pseudonocardiales</taxon>
        <taxon>Pseudonocardiaceae</taxon>
        <taxon>Actinokineospora</taxon>
    </lineage>
</organism>
<evidence type="ECO:0000259" key="5">
    <source>
        <dbReference type="PROSITE" id="PS50931"/>
    </source>
</evidence>
<keyword evidence="7" id="KW-1185">Reference proteome</keyword>
<dbReference type="PANTHER" id="PTHR30346">
    <property type="entry name" value="TRANSCRIPTIONAL DUAL REGULATOR HCAR-RELATED"/>
    <property type="match status" value="1"/>
</dbReference>
<dbReference type="RefSeq" id="WP_378248513.1">
    <property type="nucleotide sequence ID" value="NZ_JBHSKF010000007.1"/>
</dbReference>
<keyword evidence="3" id="KW-0238">DNA-binding</keyword>
<dbReference type="SUPFAM" id="SSF46785">
    <property type="entry name" value="Winged helix' DNA-binding domain"/>
    <property type="match status" value="1"/>
</dbReference>
<comment type="caution">
    <text evidence="6">The sequence shown here is derived from an EMBL/GenBank/DDBJ whole genome shotgun (WGS) entry which is preliminary data.</text>
</comment>
<accession>A0ABW0EMN3</accession>
<protein>
    <submittedName>
        <fullName evidence="6">LysR family transcriptional regulator</fullName>
    </submittedName>
</protein>
<comment type="similarity">
    <text evidence="1">Belongs to the LysR transcriptional regulatory family.</text>
</comment>
<keyword evidence="2" id="KW-0805">Transcription regulation</keyword>
<dbReference type="Gene3D" id="1.10.10.10">
    <property type="entry name" value="Winged helix-like DNA-binding domain superfamily/Winged helix DNA-binding domain"/>
    <property type="match status" value="1"/>
</dbReference>
<dbReference type="EMBL" id="JBHSKF010000007">
    <property type="protein sequence ID" value="MFC5288668.1"/>
    <property type="molecule type" value="Genomic_DNA"/>
</dbReference>
<dbReference type="PRINTS" id="PR00039">
    <property type="entry name" value="HTHLYSR"/>
</dbReference>
<evidence type="ECO:0000256" key="1">
    <source>
        <dbReference type="ARBA" id="ARBA00009437"/>
    </source>
</evidence>
<evidence type="ECO:0000313" key="6">
    <source>
        <dbReference type="EMBL" id="MFC5288668.1"/>
    </source>
</evidence>
<evidence type="ECO:0000256" key="3">
    <source>
        <dbReference type="ARBA" id="ARBA00023125"/>
    </source>
</evidence>
<evidence type="ECO:0000256" key="4">
    <source>
        <dbReference type="ARBA" id="ARBA00023163"/>
    </source>
</evidence>
<dbReference type="Gene3D" id="3.40.190.10">
    <property type="entry name" value="Periplasmic binding protein-like II"/>
    <property type="match status" value="2"/>
</dbReference>
<dbReference type="Proteomes" id="UP001596157">
    <property type="component" value="Unassembled WGS sequence"/>
</dbReference>
<keyword evidence="4" id="KW-0804">Transcription</keyword>
<dbReference type="PANTHER" id="PTHR30346:SF30">
    <property type="entry name" value="SMALL NEUTRAL PROTEASE REGULATORY PROTEIN"/>
    <property type="match status" value="1"/>
</dbReference>
<dbReference type="Pfam" id="PF00126">
    <property type="entry name" value="HTH_1"/>
    <property type="match status" value="1"/>
</dbReference>
<proteinExistence type="inferred from homology"/>
<feature type="domain" description="HTH lysR-type" evidence="5">
    <location>
        <begin position="3"/>
        <end position="60"/>
    </location>
</feature>
<dbReference type="SUPFAM" id="SSF53850">
    <property type="entry name" value="Periplasmic binding protein-like II"/>
    <property type="match status" value="1"/>
</dbReference>
<dbReference type="InterPro" id="IPR036388">
    <property type="entry name" value="WH-like_DNA-bd_sf"/>
</dbReference>
<dbReference type="PROSITE" id="PS50931">
    <property type="entry name" value="HTH_LYSR"/>
    <property type="match status" value="1"/>
</dbReference>
<evidence type="ECO:0000313" key="7">
    <source>
        <dbReference type="Proteomes" id="UP001596157"/>
    </source>
</evidence>
<dbReference type="InterPro" id="IPR005119">
    <property type="entry name" value="LysR_subst-bd"/>
</dbReference>
<gene>
    <name evidence="6" type="ORF">ACFPM7_16530</name>
</gene>
<name>A0ABW0EMN3_9PSEU</name>
<dbReference type="InterPro" id="IPR036390">
    <property type="entry name" value="WH_DNA-bd_sf"/>
</dbReference>